<evidence type="ECO:0000313" key="2">
    <source>
        <dbReference type="Proteomes" id="UP000283634"/>
    </source>
</evidence>
<comment type="caution">
    <text evidence="1">The sequence shown here is derived from an EMBL/GenBank/DDBJ whole genome shotgun (WGS) entry which is preliminary data.</text>
</comment>
<dbReference type="AlphaFoldDB" id="A0A422NKX6"/>
<accession>A0A422NKX6</accession>
<proteinExistence type="predicted"/>
<dbReference type="EMBL" id="MKGL01000118">
    <property type="protein sequence ID" value="RNF06074.1"/>
    <property type="molecule type" value="Genomic_DNA"/>
</dbReference>
<dbReference type="GeneID" id="40328091"/>
<gene>
    <name evidence="1" type="ORF">TraAM80_04158</name>
</gene>
<organism evidence="1 2">
    <name type="scientific">Trypanosoma rangeli</name>
    <dbReference type="NCBI Taxonomy" id="5698"/>
    <lineage>
        <taxon>Eukaryota</taxon>
        <taxon>Discoba</taxon>
        <taxon>Euglenozoa</taxon>
        <taxon>Kinetoplastea</taxon>
        <taxon>Metakinetoplastina</taxon>
        <taxon>Trypanosomatida</taxon>
        <taxon>Trypanosomatidae</taxon>
        <taxon>Trypanosoma</taxon>
        <taxon>Herpetosoma</taxon>
    </lineage>
</organism>
<evidence type="ECO:0000313" key="1">
    <source>
        <dbReference type="EMBL" id="RNF06074.1"/>
    </source>
</evidence>
<dbReference type="RefSeq" id="XP_029239051.1">
    <property type="nucleotide sequence ID" value="XM_029381096.1"/>
</dbReference>
<reference evidence="1 2" key="1">
    <citation type="journal article" date="2018" name="BMC Genomics">
        <title>Genomic comparison of Trypanosoma conorhini and Trypanosoma rangeli to Trypanosoma cruzi strains of high and low virulence.</title>
        <authorList>
            <person name="Bradwell K.R."/>
            <person name="Koparde V.N."/>
            <person name="Matveyev A.V."/>
            <person name="Serrano M.G."/>
            <person name="Alves J.M."/>
            <person name="Parikh H."/>
            <person name="Huang B."/>
            <person name="Lee V."/>
            <person name="Espinosa-Alvarez O."/>
            <person name="Ortiz P.A."/>
            <person name="Costa-Martins A.G."/>
            <person name="Teixeira M.M."/>
            <person name="Buck G.A."/>
        </authorList>
    </citation>
    <scope>NUCLEOTIDE SEQUENCE [LARGE SCALE GENOMIC DNA]</scope>
    <source>
        <strain evidence="1 2">AM80</strain>
    </source>
</reference>
<keyword evidence="2" id="KW-1185">Reference proteome</keyword>
<protein>
    <submittedName>
        <fullName evidence="1">Uncharacterized protein</fullName>
    </submittedName>
</protein>
<name>A0A422NKX6_TRYRA</name>
<sequence length="141" mass="15851">MTKIGFATSGKRCFSTGPTVPKICGNWSNSWIAYSGRRTCAQPRRPLRHHTGILTQTSRFTDLYAACKAVWYRGRWSWNTSMMLTCQFVMHRQPQNGVSGVVAMNTRDHARIVYGVGSIEVKLGMRERGGRLPKDSCDVHG</sequence>
<dbReference type="Proteomes" id="UP000283634">
    <property type="component" value="Unassembled WGS sequence"/>
</dbReference>